<dbReference type="Proteomes" id="UP000595140">
    <property type="component" value="Unassembled WGS sequence"/>
</dbReference>
<evidence type="ECO:0000313" key="3">
    <source>
        <dbReference type="EMBL" id="VFQ72847.1"/>
    </source>
</evidence>
<feature type="region of interest" description="Disordered" evidence="2">
    <location>
        <begin position="241"/>
        <end position="296"/>
    </location>
</feature>
<evidence type="ECO:0000256" key="2">
    <source>
        <dbReference type="SAM" id="MobiDB-lite"/>
    </source>
</evidence>
<dbReference type="EMBL" id="OOIL02001116">
    <property type="protein sequence ID" value="VFQ72847.1"/>
    <property type="molecule type" value="Genomic_DNA"/>
</dbReference>
<dbReference type="AlphaFoldDB" id="A0A484L8Y3"/>
<organism evidence="3 4">
    <name type="scientific">Cuscuta campestris</name>
    <dbReference type="NCBI Taxonomy" id="132261"/>
    <lineage>
        <taxon>Eukaryota</taxon>
        <taxon>Viridiplantae</taxon>
        <taxon>Streptophyta</taxon>
        <taxon>Embryophyta</taxon>
        <taxon>Tracheophyta</taxon>
        <taxon>Spermatophyta</taxon>
        <taxon>Magnoliopsida</taxon>
        <taxon>eudicotyledons</taxon>
        <taxon>Gunneridae</taxon>
        <taxon>Pentapetalae</taxon>
        <taxon>asterids</taxon>
        <taxon>lamiids</taxon>
        <taxon>Solanales</taxon>
        <taxon>Convolvulaceae</taxon>
        <taxon>Cuscuteae</taxon>
        <taxon>Cuscuta</taxon>
        <taxon>Cuscuta subgen. Grammica</taxon>
        <taxon>Cuscuta sect. Cleistogrammica</taxon>
    </lineage>
</organism>
<feature type="compositionally biased region" description="Polar residues" evidence="2">
    <location>
        <begin position="476"/>
        <end position="489"/>
    </location>
</feature>
<keyword evidence="4" id="KW-1185">Reference proteome</keyword>
<evidence type="ECO:0000313" key="4">
    <source>
        <dbReference type="Proteomes" id="UP000595140"/>
    </source>
</evidence>
<sequence length="824" mass="93373">MKKTISKVSKIFNGGKKSKEDESVSSITPAQLVEMRGMIPPNYQVLEANGVTLEHNQDSSRRLIVHYDSVRMGCRFPLHPLLVELCNRYAIPPGQISSNSHESLFGFLARCHKRGIQPTLKLFLSFFRPHKYDGELGRGFVSFTARTDMQFLDSPVDKLDDWFRRFFVVVVPEDLPFPNVWRKKEDKFPSHLFPPRDSELERVFRLFRRNGYPVPRALLLKDSYFWGLGFWVSPDVPLQEPSGDTTSSWVPPFRSTRLRRRSSRRDPSPEEDTEGEEVESATGTLPLVLARQPPPSEEMVVEDVSEDDGLYDFPPRTLGVSGLIPGVPHTPLFGRGTSSSAQPMGPPDFIPQTSGPLPMGRVTGSQGSLEPPHVQVAGIGIPCSTESPWEYSPSSGCGGDEAISQPQTSNILNFANSAAESIFGTPFGHGAVPLPGTNIHQSFLETEELIRSSSFGKATVPSSVRPAAIPGPLLQETGSSSSSQARYKRGWNSTPLPGSLVSAGPPLGTADDGFLAGQGEQPFPYAREAYQFTGYTSWVGRDFNSKLQEIQQLKRDHPDVVHSPAWPFMQEEYTRMADYVATSSAQRHSLRLLDRNAALSKELRDLKSRHSFCVERPEYDRVLSENDQLHSDRERLAAKVGQRDLSRIHDLKEIEILRRDLERQVRERETQVREEAELHRRRSEEELERVWRRRSEEEARKAAEEVEQRWRLQHEETERQLSQWVNELNLTLMEERRSARSSLDEARRSLENERLTYEGHMARMEADRISDYGRGFYRGGLEVQDQFYRGLEPYSDGLDPWLKFLGVPKPMGPEPSFLRSSPSP</sequence>
<name>A0A484L8Y3_9ASTE</name>
<feature type="compositionally biased region" description="Acidic residues" evidence="2">
    <location>
        <begin position="269"/>
        <end position="279"/>
    </location>
</feature>
<feature type="region of interest" description="Disordered" evidence="2">
    <location>
        <begin position="466"/>
        <end position="489"/>
    </location>
</feature>
<proteinExistence type="predicted"/>
<protein>
    <submittedName>
        <fullName evidence="3">Uncharacterized protein</fullName>
    </submittedName>
</protein>
<reference evidence="3 4" key="1">
    <citation type="submission" date="2018-04" db="EMBL/GenBank/DDBJ databases">
        <authorList>
            <person name="Vogel A."/>
        </authorList>
    </citation>
    <scope>NUCLEOTIDE SEQUENCE [LARGE SCALE GENOMIC DNA]</scope>
</reference>
<evidence type="ECO:0000256" key="1">
    <source>
        <dbReference type="SAM" id="Coils"/>
    </source>
</evidence>
<gene>
    <name evidence="3" type="ORF">CCAM_LOCUS14623</name>
</gene>
<keyword evidence="1" id="KW-0175">Coiled coil</keyword>
<accession>A0A484L8Y3</accession>
<feature type="coiled-coil region" evidence="1">
    <location>
        <begin position="651"/>
        <end position="767"/>
    </location>
</feature>